<name>A0AAV0II62_9ROSI</name>
<dbReference type="Proteomes" id="UP001154282">
    <property type="component" value="Unassembled WGS sequence"/>
</dbReference>
<accession>A0AAV0II62</accession>
<comment type="caution">
    <text evidence="1">The sequence shown here is derived from an EMBL/GenBank/DDBJ whole genome shotgun (WGS) entry which is preliminary data.</text>
</comment>
<gene>
    <name evidence="1" type="ORF">LITE_LOCUS9095</name>
</gene>
<dbReference type="EMBL" id="CAMGYJ010000003">
    <property type="protein sequence ID" value="CAI0396384.1"/>
    <property type="molecule type" value="Genomic_DNA"/>
</dbReference>
<evidence type="ECO:0000313" key="2">
    <source>
        <dbReference type="Proteomes" id="UP001154282"/>
    </source>
</evidence>
<reference evidence="1" key="1">
    <citation type="submission" date="2022-08" db="EMBL/GenBank/DDBJ databases">
        <authorList>
            <person name="Gutierrez-Valencia J."/>
        </authorList>
    </citation>
    <scope>NUCLEOTIDE SEQUENCE</scope>
</reference>
<dbReference type="AlphaFoldDB" id="A0AAV0II62"/>
<proteinExistence type="predicted"/>
<sequence>MVNIIPFAVRCSSRLLHVSPAVASRALPRGRLRLLHPPSPRF</sequence>
<protein>
    <submittedName>
        <fullName evidence="1">Uncharacterized protein</fullName>
    </submittedName>
</protein>
<keyword evidence="2" id="KW-1185">Reference proteome</keyword>
<evidence type="ECO:0000313" key="1">
    <source>
        <dbReference type="EMBL" id="CAI0396384.1"/>
    </source>
</evidence>
<organism evidence="1 2">
    <name type="scientific">Linum tenue</name>
    <dbReference type="NCBI Taxonomy" id="586396"/>
    <lineage>
        <taxon>Eukaryota</taxon>
        <taxon>Viridiplantae</taxon>
        <taxon>Streptophyta</taxon>
        <taxon>Embryophyta</taxon>
        <taxon>Tracheophyta</taxon>
        <taxon>Spermatophyta</taxon>
        <taxon>Magnoliopsida</taxon>
        <taxon>eudicotyledons</taxon>
        <taxon>Gunneridae</taxon>
        <taxon>Pentapetalae</taxon>
        <taxon>rosids</taxon>
        <taxon>fabids</taxon>
        <taxon>Malpighiales</taxon>
        <taxon>Linaceae</taxon>
        <taxon>Linum</taxon>
    </lineage>
</organism>